<comment type="caution">
    <text evidence="2">Lacks conserved residue(s) required for the propagation of feature annotation.</text>
</comment>
<dbReference type="InterPro" id="IPR001190">
    <property type="entry name" value="SRCR"/>
</dbReference>
<keyword evidence="7" id="KW-1185">Reference proteome</keyword>
<dbReference type="SMART" id="SM00202">
    <property type="entry name" value="SR"/>
    <property type="match status" value="1"/>
</dbReference>
<evidence type="ECO:0000256" key="2">
    <source>
        <dbReference type="PROSITE-ProRule" id="PRU00196"/>
    </source>
</evidence>
<dbReference type="Pfam" id="PF00530">
    <property type="entry name" value="SRCR"/>
    <property type="match status" value="1"/>
</dbReference>
<feature type="domain" description="SRCR" evidence="4">
    <location>
        <begin position="28"/>
        <end position="128"/>
    </location>
</feature>
<protein>
    <recommendedName>
        <fullName evidence="4">SRCR domain-containing protein</fullName>
    </recommendedName>
</protein>
<dbReference type="EnsemblMetazoa" id="CapteT203430">
    <property type="protein sequence ID" value="CapteP203430"/>
    <property type="gene ID" value="CapteG203430"/>
</dbReference>
<dbReference type="GO" id="GO:0016020">
    <property type="term" value="C:membrane"/>
    <property type="evidence" value="ECO:0007669"/>
    <property type="project" value="InterPro"/>
</dbReference>
<dbReference type="EMBL" id="AMQN01000662">
    <property type="status" value="NOT_ANNOTATED_CDS"/>
    <property type="molecule type" value="Genomic_DNA"/>
</dbReference>
<accession>R7V9E5</accession>
<dbReference type="SUPFAM" id="SSF56487">
    <property type="entry name" value="SRCR-like"/>
    <property type="match status" value="1"/>
</dbReference>
<feature type="chain" id="PRO_5008788823" description="SRCR domain-containing protein" evidence="3">
    <location>
        <begin position="19"/>
        <end position="146"/>
    </location>
</feature>
<dbReference type="AlphaFoldDB" id="R7V9E5"/>
<dbReference type="InterPro" id="IPR036772">
    <property type="entry name" value="SRCR-like_dom_sf"/>
</dbReference>
<reference evidence="5 7" key="2">
    <citation type="journal article" date="2013" name="Nature">
        <title>Insights into bilaterian evolution from three spiralian genomes.</title>
        <authorList>
            <person name="Simakov O."/>
            <person name="Marletaz F."/>
            <person name="Cho S.J."/>
            <person name="Edsinger-Gonzales E."/>
            <person name="Havlak P."/>
            <person name="Hellsten U."/>
            <person name="Kuo D.H."/>
            <person name="Larsson T."/>
            <person name="Lv J."/>
            <person name="Arendt D."/>
            <person name="Savage R."/>
            <person name="Osoegawa K."/>
            <person name="de Jong P."/>
            <person name="Grimwood J."/>
            <person name="Chapman J.A."/>
            <person name="Shapiro H."/>
            <person name="Aerts A."/>
            <person name="Otillar R.P."/>
            <person name="Terry A.Y."/>
            <person name="Boore J.L."/>
            <person name="Grigoriev I.V."/>
            <person name="Lindberg D.R."/>
            <person name="Seaver E.C."/>
            <person name="Weisblat D.A."/>
            <person name="Putnam N.H."/>
            <person name="Rokhsar D.S."/>
        </authorList>
    </citation>
    <scope>NUCLEOTIDE SEQUENCE</scope>
    <source>
        <strain evidence="5 7">I ESC-2004</strain>
    </source>
</reference>
<evidence type="ECO:0000259" key="4">
    <source>
        <dbReference type="PROSITE" id="PS50287"/>
    </source>
</evidence>
<keyword evidence="1 2" id="KW-1015">Disulfide bond</keyword>
<dbReference type="Proteomes" id="UP000014760">
    <property type="component" value="Unassembled WGS sequence"/>
</dbReference>
<organism evidence="5">
    <name type="scientific">Capitella teleta</name>
    <name type="common">Polychaete worm</name>
    <dbReference type="NCBI Taxonomy" id="283909"/>
    <lineage>
        <taxon>Eukaryota</taxon>
        <taxon>Metazoa</taxon>
        <taxon>Spiralia</taxon>
        <taxon>Lophotrochozoa</taxon>
        <taxon>Annelida</taxon>
        <taxon>Polychaeta</taxon>
        <taxon>Sedentaria</taxon>
        <taxon>Scolecida</taxon>
        <taxon>Capitellidae</taxon>
        <taxon>Capitella</taxon>
    </lineage>
</organism>
<keyword evidence="3" id="KW-0732">Signal</keyword>
<evidence type="ECO:0000313" key="7">
    <source>
        <dbReference type="Proteomes" id="UP000014760"/>
    </source>
</evidence>
<proteinExistence type="predicted"/>
<sequence length="146" mass="16041">MNVLVLVALLLVLPVAYNASYLELSTAWMLLDDASDLEGKISVIWRNATTSTGAICFCDDGVFDLSAGNVVCRELEYDEADLQPSVAGNGSWTIHSVHCDGDEDGLEDCSWTVGAKSQCQLNIVLKCYNHKVPGCQYHHNRFKLTK</sequence>
<name>R7V9E5_CAPTE</name>
<evidence type="ECO:0000256" key="3">
    <source>
        <dbReference type="SAM" id="SignalP"/>
    </source>
</evidence>
<dbReference type="EMBL" id="KB293808">
    <property type="protein sequence ID" value="ELU15478.1"/>
    <property type="molecule type" value="Genomic_DNA"/>
</dbReference>
<feature type="signal peptide" evidence="3">
    <location>
        <begin position="1"/>
        <end position="18"/>
    </location>
</feature>
<dbReference type="Gene3D" id="3.10.250.10">
    <property type="entry name" value="SRCR-like domain"/>
    <property type="match status" value="1"/>
</dbReference>
<gene>
    <name evidence="5" type="ORF">CAPTEDRAFT_203430</name>
</gene>
<dbReference type="HOGENOM" id="CLU_1779219_0_0_1"/>
<dbReference type="PROSITE" id="PS50287">
    <property type="entry name" value="SRCR_2"/>
    <property type="match status" value="1"/>
</dbReference>
<reference evidence="7" key="1">
    <citation type="submission" date="2012-12" db="EMBL/GenBank/DDBJ databases">
        <authorList>
            <person name="Hellsten U."/>
            <person name="Grimwood J."/>
            <person name="Chapman J.A."/>
            <person name="Shapiro H."/>
            <person name="Aerts A."/>
            <person name="Otillar R.P."/>
            <person name="Terry A.Y."/>
            <person name="Boore J.L."/>
            <person name="Simakov O."/>
            <person name="Marletaz F."/>
            <person name="Cho S.-J."/>
            <person name="Edsinger-Gonzales E."/>
            <person name="Havlak P."/>
            <person name="Kuo D.-H."/>
            <person name="Larsson T."/>
            <person name="Lv J."/>
            <person name="Arendt D."/>
            <person name="Savage R."/>
            <person name="Osoegawa K."/>
            <person name="de Jong P."/>
            <person name="Lindberg D.R."/>
            <person name="Seaver E.C."/>
            <person name="Weisblat D.A."/>
            <person name="Putnam N.H."/>
            <person name="Grigoriev I.V."/>
            <person name="Rokhsar D.S."/>
        </authorList>
    </citation>
    <scope>NUCLEOTIDE SEQUENCE</scope>
    <source>
        <strain evidence="7">I ESC-2004</strain>
    </source>
</reference>
<evidence type="ECO:0000313" key="5">
    <source>
        <dbReference type="EMBL" id="ELU15478.1"/>
    </source>
</evidence>
<feature type="disulfide bond" evidence="2">
    <location>
        <begin position="99"/>
        <end position="109"/>
    </location>
</feature>
<evidence type="ECO:0000313" key="6">
    <source>
        <dbReference type="EnsemblMetazoa" id="CapteP203430"/>
    </source>
</evidence>
<reference evidence="6" key="3">
    <citation type="submission" date="2015-06" db="UniProtKB">
        <authorList>
            <consortium name="EnsemblMetazoa"/>
        </authorList>
    </citation>
    <scope>IDENTIFICATION</scope>
</reference>
<evidence type="ECO:0000256" key="1">
    <source>
        <dbReference type="ARBA" id="ARBA00023157"/>
    </source>
</evidence>